<dbReference type="InterPro" id="IPR038573">
    <property type="entry name" value="BrnT_sf"/>
</dbReference>
<evidence type="ECO:0000313" key="2">
    <source>
        <dbReference type="Proteomes" id="UP000191931"/>
    </source>
</evidence>
<dbReference type="RefSeq" id="WP_222424095.1">
    <property type="nucleotide sequence ID" value="NZ_LT828550.1"/>
</dbReference>
<dbReference type="EMBL" id="FWEV01000061">
    <property type="protein sequence ID" value="SLM28768.1"/>
    <property type="molecule type" value="Genomic_DNA"/>
</dbReference>
<accession>A0A1W1H8R9</accession>
<evidence type="ECO:0000313" key="1">
    <source>
        <dbReference type="EMBL" id="SLM28768.1"/>
    </source>
</evidence>
<dbReference type="Gene3D" id="3.10.450.530">
    <property type="entry name" value="Ribonuclease toxin, BrnT, of type II toxin-antitoxin system"/>
    <property type="match status" value="1"/>
</dbReference>
<evidence type="ECO:0008006" key="3">
    <source>
        <dbReference type="Google" id="ProtNLM"/>
    </source>
</evidence>
<dbReference type="Proteomes" id="UP000191931">
    <property type="component" value="Unassembled WGS sequence"/>
</dbReference>
<name>A0A1W1H8R9_9BACT</name>
<gene>
    <name evidence="1" type="ORF">MTBBW1_1530002</name>
</gene>
<proteinExistence type="predicted"/>
<sequence length="93" mass="10875">MSLNFEWDPNKARSNHGKHGISFEEATTVFNDPFFITFLDVEHSQNEERYITLGTSAGQRLLMIAHTERKEAIRIISARKATKNERRFYEEAE</sequence>
<dbReference type="Pfam" id="PF04365">
    <property type="entry name" value="BrnT_toxin"/>
    <property type="match status" value="1"/>
</dbReference>
<dbReference type="InterPro" id="IPR007460">
    <property type="entry name" value="BrnT_toxin"/>
</dbReference>
<dbReference type="STRING" id="1246637.MTBBW1_1530002"/>
<organism evidence="1 2">
    <name type="scientific">Desulfamplus magnetovallimortis</name>
    <dbReference type="NCBI Taxonomy" id="1246637"/>
    <lineage>
        <taxon>Bacteria</taxon>
        <taxon>Pseudomonadati</taxon>
        <taxon>Thermodesulfobacteriota</taxon>
        <taxon>Desulfobacteria</taxon>
        <taxon>Desulfobacterales</taxon>
        <taxon>Desulfobacteraceae</taxon>
        <taxon>Desulfamplus</taxon>
    </lineage>
</organism>
<keyword evidence="2" id="KW-1185">Reference proteome</keyword>
<dbReference type="AlphaFoldDB" id="A0A1W1H8R9"/>
<reference evidence="1 2" key="1">
    <citation type="submission" date="2017-03" db="EMBL/GenBank/DDBJ databases">
        <authorList>
            <person name="Afonso C.L."/>
            <person name="Miller P.J."/>
            <person name="Scott M.A."/>
            <person name="Spackman E."/>
            <person name="Goraichik I."/>
            <person name="Dimitrov K.M."/>
            <person name="Suarez D.L."/>
            <person name="Swayne D.E."/>
        </authorList>
    </citation>
    <scope>NUCLEOTIDE SEQUENCE [LARGE SCALE GENOMIC DNA]</scope>
    <source>
        <strain evidence="1">PRJEB14757</strain>
    </source>
</reference>
<protein>
    <recommendedName>
        <fullName evidence="3">BrnT family toxin</fullName>
    </recommendedName>
</protein>